<evidence type="ECO:0000313" key="1">
    <source>
        <dbReference type="EMBL" id="AEB94319.1"/>
    </source>
</evidence>
<dbReference type="Proteomes" id="UP000007812">
    <property type="component" value="Chromosome"/>
</dbReference>
<evidence type="ECO:0000313" key="2">
    <source>
        <dbReference type="Proteomes" id="UP000007812"/>
    </source>
</evidence>
<reference evidence="1 2" key="1">
    <citation type="journal article" date="2011" name="J. Bacteriol.">
        <title>Complete genome sequence of Metallosphaera cuprina, a metal sulfide-oxidizing archaeon from a hot spring.</title>
        <authorList>
            <person name="Liu L.J."/>
            <person name="You X.Y."/>
            <person name="Zheng H."/>
            <person name="Wang S."/>
            <person name="Jiang C.Y."/>
            <person name="Liu S.J."/>
        </authorList>
    </citation>
    <scope>NUCLEOTIDE SEQUENCE [LARGE SCALE GENOMIC DNA]</scope>
    <source>
        <strain evidence="1 2">Ar-4</strain>
    </source>
</reference>
<name>F4FYT0_METCR</name>
<organism evidence="1 2">
    <name type="scientific">Metallosphaera cuprina (strain Ar-4)</name>
    <dbReference type="NCBI Taxonomy" id="1006006"/>
    <lineage>
        <taxon>Archaea</taxon>
        <taxon>Thermoproteota</taxon>
        <taxon>Thermoprotei</taxon>
        <taxon>Sulfolobales</taxon>
        <taxon>Sulfolobaceae</taxon>
        <taxon>Metallosphaera</taxon>
    </lineage>
</organism>
<dbReference type="EMBL" id="CP002656">
    <property type="protein sequence ID" value="AEB94319.1"/>
    <property type="molecule type" value="Genomic_DNA"/>
</dbReference>
<dbReference type="AlphaFoldDB" id="F4FYT0"/>
<dbReference type="OrthoDB" id="36993at2157"/>
<dbReference type="GeneID" id="10492405"/>
<sequence>MKSLERMKEVSNQLDSMSYTGLSVAEQGMMSFLKVQLRRILESAQRLQANLDQKSWEEVLVNFMATVQRANLLYAYLMQPSVLSTVMSGKVWEVSETVLEAIFDLMAESISIMRRSLKEMNIDSLTLSLNSSPPSFNISVAMKGT</sequence>
<dbReference type="KEGG" id="mcn:Mcup_0210"/>
<keyword evidence="2" id="KW-1185">Reference proteome</keyword>
<proteinExistence type="predicted"/>
<protein>
    <submittedName>
        <fullName evidence="1">Uncharacterized protein</fullName>
    </submittedName>
</protein>
<dbReference type="HOGENOM" id="CLU_149090_0_0_2"/>
<dbReference type="RefSeq" id="WP_013736819.1">
    <property type="nucleotide sequence ID" value="NC_015435.1"/>
</dbReference>
<dbReference type="eggNOG" id="arCOG05898">
    <property type="taxonomic scope" value="Archaea"/>
</dbReference>
<gene>
    <name evidence="1" type="ordered locus">Mcup_0210</name>
</gene>
<dbReference type="PATRIC" id="fig|1006006.8.peg.211"/>
<dbReference type="STRING" id="1006006.Mcup_0210"/>
<accession>F4FYT0</accession>